<dbReference type="Proteomes" id="UP000433050">
    <property type="component" value="Unassembled WGS sequence"/>
</dbReference>
<feature type="compositionally biased region" description="Basic and acidic residues" evidence="1">
    <location>
        <begin position="190"/>
        <end position="200"/>
    </location>
</feature>
<evidence type="ECO:0000256" key="1">
    <source>
        <dbReference type="SAM" id="MobiDB-lite"/>
    </source>
</evidence>
<dbReference type="AntiFam" id="ANF00165">
    <property type="entry name" value="Shadow ORF (opposite Transposase_Mut domain)"/>
</dbReference>
<gene>
    <name evidence="2" type="ORF">STARVERO_04467</name>
</gene>
<organism evidence="2 3">
    <name type="scientific">Starkeya nomas</name>
    <dbReference type="NCBI Taxonomy" id="2666134"/>
    <lineage>
        <taxon>Bacteria</taxon>
        <taxon>Pseudomonadati</taxon>
        <taxon>Pseudomonadota</taxon>
        <taxon>Alphaproteobacteria</taxon>
        <taxon>Hyphomicrobiales</taxon>
        <taxon>Xanthobacteraceae</taxon>
        <taxon>Starkeya</taxon>
    </lineage>
</organism>
<reference evidence="2 3" key="1">
    <citation type="submission" date="2019-12" db="EMBL/GenBank/DDBJ databases">
        <authorList>
            <person name="Reyes-Prieto M."/>
        </authorList>
    </citation>
    <scope>NUCLEOTIDE SEQUENCE [LARGE SCALE GENOMIC DNA]</scope>
    <source>
        <strain evidence="2">HF14-78462</strain>
    </source>
</reference>
<feature type="region of interest" description="Disordered" evidence="1">
    <location>
        <begin position="188"/>
        <end position="216"/>
    </location>
</feature>
<protein>
    <submittedName>
        <fullName evidence="2">Uncharacterized protein</fullName>
    </submittedName>
</protein>
<name>A0A5S9R5R2_9HYPH</name>
<evidence type="ECO:0000313" key="2">
    <source>
        <dbReference type="EMBL" id="CAA0129191.1"/>
    </source>
</evidence>
<keyword evidence="3" id="KW-1185">Reference proteome</keyword>
<dbReference type="EMBL" id="CACSAS010000029">
    <property type="protein sequence ID" value="CAA0129191.1"/>
    <property type="molecule type" value="Genomic_DNA"/>
</dbReference>
<evidence type="ECO:0000313" key="3">
    <source>
        <dbReference type="Proteomes" id="UP000433050"/>
    </source>
</evidence>
<accession>A0A5S9R5R2</accession>
<sequence>MEERLSRRALRRFWPDWSCGRGWQHEGQIIAQRRDGLQGQVASPLDGPFVPLGENGADEVREGVLFAEDADDFGATLDVAVEALQRVVNRYEDLGAEVRRRLCGLRRTDEMVIEPTGNCMAVSRVLSPFVEQVVIANPLQVKAIDNAHVKTDKVDAGTLVSLYTAGFHRSLPKPVWLPVSWRSLPCSQGRELKPSRDAPRRHCPRRAPVPTRASTARERGMLTERGKTMEQTNGVCCQVDPGHSAMRRGHGRRCRRPWPNATITLD</sequence>
<proteinExistence type="predicted"/>
<dbReference type="AlphaFoldDB" id="A0A5S9R5R2"/>